<dbReference type="Proteomes" id="UP001596481">
    <property type="component" value="Unassembled WGS sequence"/>
</dbReference>
<dbReference type="RefSeq" id="WP_390222736.1">
    <property type="nucleotide sequence ID" value="NZ_JBHTAA010000005.1"/>
</dbReference>
<keyword evidence="2" id="KW-1185">Reference proteome</keyword>
<comment type="caution">
    <text evidence="1">The sequence shown here is derived from an EMBL/GenBank/DDBJ whole genome shotgun (WGS) entry which is preliminary data.</text>
</comment>
<dbReference type="EMBL" id="JBHTAA010000005">
    <property type="protein sequence ID" value="MFC7203393.1"/>
    <property type="molecule type" value="Genomic_DNA"/>
</dbReference>
<dbReference type="AlphaFoldDB" id="A0ABD5ZER7"/>
<dbReference type="InterPro" id="IPR029058">
    <property type="entry name" value="AB_hydrolase_fold"/>
</dbReference>
<name>A0ABD5ZER7_9EURY</name>
<protein>
    <submittedName>
        <fullName evidence="1">Alpha/beta hydrolase</fullName>
    </submittedName>
</protein>
<proteinExistence type="predicted"/>
<sequence length="476" mass="52897">MDYLRTPAVHRLLTAPVGRVFTSRIFESYKARSLPADFGVTRARAAADVALGSGPNTYLKEVGAPPAPSLDRRITHALAQYADIREAYDATMAKWNDVFWEDYESLPDERVALERERRECAHQHAKPTDVFGFLTSEHYVPPVKFETPDAETARTRWRHELAEPERLYGFSEMRTAEQVPRVERSATVRGPNTTEYVLRFPSPAAHLGDMATARVYEPADGDDSLPTLVYHSGWGSLNDQGTYWPEEEALGRTLSPRGFRVILPDAPWHGRRERPGFYSGEPYIARVPEGMFTLYAGAALETAVLTDWARTEGAPAVGVGGTSLGGTIALHVAGWCDYWPESMRPDRLFVVGAPGSITQTIPSSDLTPMLGLDSALDVAGWNGEALREFAPLLNPPSEPALDPSKIFTFSGRRDRMAPFATTRTLIEQWGVPARNQVEWNCGHFGVLSNMIRTGGVQRKIRRQLDDASREKERIAA</sequence>
<organism evidence="1 2">
    <name type="scientific">Haloferax namakaokahaiae</name>
    <dbReference type="NCBI Taxonomy" id="1748331"/>
    <lineage>
        <taxon>Archaea</taxon>
        <taxon>Methanobacteriati</taxon>
        <taxon>Methanobacteriota</taxon>
        <taxon>Stenosarchaea group</taxon>
        <taxon>Halobacteria</taxon>
        <taxon>Halobacteriales</taxon>
        <taxon>Haloferacaceae</taxon>
        <taxon>Haloferax</taxon>
    </lineage>
</organism>
<evidence type="ECO:0000313" key="1">
    <source>
        <dbReference type="EMBL" id="MFC7203393.1"/>
    </source>
</evidence>
<reference evidence="1 2" key="1">
    <citation type="journal article" date="2019" name="Int. J. Syst. Evol. Microbiol.">
        <title>The Global Catalogue of Microorganisms (GCM) 10K type strain sequencing project: providing services to taxonomists for standard genome sequencing and annotation.</title>
        <authorList>
            <consortium name="The Broad Institute Genomics Platform"/>
            <consortium name="The Broad Institute Genome Sequencing Center for Infectious Disease"/>
            <person name="Wu L."/>
            <person name="Ma J."/>
        </authorList>
    </citation>
    <scope>NUCLEOTIDE SEQUENCE [LARGE SCALE GENOMIC DNA]</scope>
    <source>
        <strain evidence="1 2">DSM 29988</strain>
    </source>
</reference>
<dbReference type="GO" id="GO:0016787">
    <property type="term" value="F:hydrolase activity"/>
    <property type="evidence" value="ECO:0007669"/>
    <property type="project" value="UniProtKB-KW"/>
</dbReference>
<dbReference type="Gene3D" id="3.40.50.1820">
    <property type="entry name" value="alpha/beta hydrolase"/>
    <property type="match status" value="1"/>
</dbReference>
<keyword evidence="1" id="KW-0378">Hydrolase</keyword>
<evidence type="ECO:0000313" key="2">
    <source>
        <dbReference type="Proteomes" id="UP001596481"/>
    </source>
</evidence>
<accession>A0ABD5ZER7</accession>
<dbReference type="SUPFAM" id="SSF53474">
    <property type="entry name" value="alpha/beta-Hydrolases"/>
    <property type="match status" value="1"/>
</dbReference>
<gene>
    <name evidence="1" type="ORF">ACFQJC_07700</name>
</gene>